<dbReference type="InterPro" id="IPR021858">
    <property type="entry name" value="Fun_TF"/>
</dbReference>
<protein>
    <recommendedName>
        <fullName evidence="2">Zn(2)-C6 fungal-type domain-containing protein</fullName>
    </recommendedName>
</protein>
<dbReference type="PANTHER" id="PTHR38791">
    <property type="entry name" value="ZN(II)2CYS6 TRANSCRIPTION FACTOR (EUROFUNG)-RELATED-RELATED"/>
    <property type="match status" value="1"/>
</dbReference>
<dbReference type="SMART" id="SM00066">
    <property type="entry name" value="GAL4"/>
    <property type="match status" value="1"/>
</dbReference>
<dbReference type="GO" id="GO:0000981">
    <property type="term" value="F:DNA-binding transcription factor activity, RNA polymerase II-specific"/>
    <property type="evidence" value="ECO:0007669"/>
    <property type="project" value="InterPro"/>
</dbReference>
<dbReference type="Gene3D" id="4.10.240.10">
    <property type="entry name" value="Zn(2)-C6 fungal-type DNA-binding domain"/>
    <property type="match status" value="1"/>
</dbReference>
<dbReference type="EMBL" id="ML976687">
    <property type="protein sequence ID" value="KAF1972331.1"/>
    <property type="molecule type" value="Genomic_DNA"/>
</dbReference>
<evidence type="ECO:0000259" key="2">
    <source>
        <dbReference type="PROSITE" id="PS50048"/>
    </source>
</evidence>
<dbReference type="SUPFAM" id="SSF57701">
    <property type="entry name" value="Zn2/Cys6 DNA-binding domain"/>
    <property type="match status" value="1"/>
</dbReference>
<dbReference type="Pfam" id="PF00172">
    <property type="entry name" value="Zn_clus"/>
    <property type="match status" value="1"/>
</dbReference>
<dbReference type="OrthoDB" id="5429770at2759"/>
<evidence type="ECO:0000313" key="4">
    <source>
        <dbReference type="Proteomes" id="UP000800036"/>
    </source>
</evidence>
<reference evidence="3" key="1">
    <citation type="journal article" date="2020" name="Stud. Mycol.">
        <title>101 Dothideomycetes genomes: a test case for predicting lifestyles and emergence of pathogens.</title>
        <authorList>
            <person name="Haridas S."/>
            <person name="Albert R."/>
            <person name="Binder M."/>
            <person name="Bloem J."/>
            <person name="Labutti K."/>
            <person name="Salamov A."/>
            <person name="Andreopoulos B."/>
            <person name="Baker S."/>
            <person name="Barry K."/>
            <person name="Bills G."/>
            <person name="Bluhm B."/>
            <person name="Cannon C."/>
            <person name="Castanera R."/>
            <person name="Culley D."/>
            <person name="Daum C."/>
            <person name="Ezra D."/>
            <person name="Gonzalez J."/>
            <person name="Henrissat B."/>
            <person name="Kuo A."/>
            <person name="Liang C."/>
            <person name="Lipzen A."/>
            <person name="Lutzoni F."/>
            <person name="Magnuson J."/>
            <person name="Mondo S."/>
            <person name="Nolan M."/>
            <person name="Ohm R."/>
            <person name="Pangilinan J."/>
            <person name="Park H.-J."/>
            <person name="Ramirez L."/>
            <person name="Alfaro M."/>
            <person name="Sun H."/>
            <person name="Tritt A."/>
            <person name="Yoshinaga Y."/>
            <person name="Zwiers L.-H."/>
            <person name="Turgeon B."/>
            <person name="Goodwin S."/>
            <person name="Spatafora J."/>
            <person name="Crous P."/>
            <person name="Grigoriev I."/>
        </authorList>
    </citation>
    <scope>NUCLEOTIDE SEQUENCE</scope>
    <source>
        <strain evidence="3">CBS 107.79</strain>
    </source>
</reference>
<dbReference type="Pfam" id="PF11951">
    <property type="entry name" value="Fungal_trans_2"/>
    <property type="match status" value="1"/>
</dbReference>
<proteinExistence type="predicted"/>
<dbReference type="PROSITE" id="PS50048">
    <property type="entry name" value="ZN2_CY6_FUNGAL_2"/>
    <property type="match status" value="1"/>
</dbReference>
<dbReference type="InterPro" id="IPR001138">
    <property type="entry name" value="Zn2Cys6_DnaBD"/>
</dbReference>
<evidence type="ECO:0000256" key="1">
    <source>
        <dbReference type="ARBA" id="ARBA00023242"/>
    </source>
</evidence>
<keyword evidence="1" id="KW-0539">Nucleus</keyword>
<dbReference type="InterPro" id="IPR036864">
    <property type="entry name" value="Zn2-C6_fun-type_DNA-bd_sf"/>
</dbReference>
<dbReference type="CDD" id="cd00067">
    <property type="entry name" value="GAL4"/>
    <property type="match status" value="1"/>
</dbReference>
<evidence type="ECO:0000313" key="3">
    <source>
        <dbReference type="EMBL" id="KAF1972331.1"/>
    </source>
</evidence>
<dbReference type="AlphaFoldDB" id="A0A6A5V523"/>
<organism evidence="3 4">
    <name type="scientific">Bimuria novae-zelandiae CBS 107.79</name>
    <dbReference type="NCBI Taxonomy" id="1447943"/>
    <lineage>
        <taxon>Eukaryota</taxon>
        <taxon>Fungi</taxon>
        <taxon>Dikarya</taxon>
        <taxon>Ascomycota</taxon>
        <taxon>Pezizomycotina</taxon>
        <taxon>Dothideomycetes</taxon>
        <taxon>Pleosporomycetidae</taxon>
        <taxon>Pleosporales</taxon>
        <taxon>Massarineae</taxon>
        <taxon>Didymosphaeriaceae</taxon>
        <taxon>Bimuria</taxon>
    </lineage>
</organism>
<accession>A0A6A5V523</accession>
<dbReference type="InterPro" id="IPR053175">
    <property type="entry name" value="DHMBA_Reg_Transcription_Factor"/>
</dbReference>
<gene>
    <name evidence="3" type="ORF">BU23DRAFT_599657</name>
</gene>
<dbReference type="GO" id="GO:0008270">
    <property type="term" value="F:zinc ion binding"/>
    <property type="evidence" value="ECO:0007669"/>
    <property type="project" value="InterPro"/>
</dbReference>
<feature type="domain" description="Zn(2)-C6 fungal-type" evidence="2">
    <location>
        <begin position="10"/>
        <end position="40"/>
    </location>
</feature>
<dbReference type="PROSITE" id="PS00463">
    <property type="entry name" value="ZN2_CY6_FUNGAL_1"/>
    <property type="match status" value="1"/>
</dbReference>
<sequence>MPNVGHPSRACTACKRRRVKCSETPPNCRACVRLGLSCEWKDVSIFRRQEDWAERLVVRRVKQAKLLRGDPDAAQHLPVPPGPKNPLPNQLTNDMEACALNRFYLEFAYTAGTCPFLYLVAPLYEDASTPACLHKAVRAVSLATTARQLRRHEMMDRAQQYYGNALNSLAVALNDLTIARHDGVLLALCLLSLYETVIYCGTDKSGELNRIHSQGRLAVMRLRGAQQLQSKTGRNLFVLLYHQQLIGSFFDGGHVLQEYPEWIQQISYSTPVASVETLIHEVSTLVTSINRGIHKYQTRAVRELLQKGREMEDRLSTAVHGLPECWPHPEAIAARLTGLGRPADLPKQLEFDVEDLPENMDRYAQVTKALIANIFRATRMRLLQALSLAVTYLVFQSGHDHDPELSALPERFSFVMVQIAECICTDIPLAIGDYEEQCLGTRKVPERKDDDGDPFSHVFLAEDCSYHSCHDRHRIHGRAIRAWTMIFPLESALELTSLSDRQRGRLEGMMEYIKGLVGINLGAGIGMQFT</sequence>
<keyword evidence="4" id="KW-1185">Reference proteome</keyword>
<dbReference type="Proteomes" id="UP000800036">
    <property type="component" value="Unassembled WGS sequence"/>
</dbReference>
<name>A0A6A5V523_9PLEO</name>